<evidence type="ECO:0000256" key="1">
    <source>
        <dbReference type="PIRSR" id="PIRSR600101-2"/>
    </source>
</evidence>
<dbReference type="GO" id="GO:0006751">
    <property type="term" value="P:glutathione catabolic process"/>
    <property type="evidence" value="ECO:0007669"/>
    <property type="project" value="InterPro"/>
</dbReference>
<evidence type="ECO:0000256" key="3">
    <source>
        <dbReference type="SAM" id="Phobius"/>
    </source>
</evidence>
<keyword evidence="3" id="KW-0812">Transmembrane</keyword>
<accession>A0A6P9AAW6</accession>
<dbReference type="InterPro" id="IPR043137">
    <property type="entry name" value="GGT_ssub_C"/>
</dbReference>
<name>A0A6P9AAW6_THRPL</name>
<feature type="compositionally biased region" description="Low complexity" evidence="2">
    <location>
        <begin position="1"/>
        <end position="17"/>
    </location>
</feature>
<dbReference type="InterPro" id="IPR000101">
    <property type="entry name" value="GGT_peptidase"/>
</dbReference>
<evidence type="ECO:0000256" key="2">
    <source>
        <dbReference type="SAM" id="MobiDB-lite"/>
    </source>
</evidence>
<keyword evidence="3" id="KW-0472">Membrane</keyword>
<dbReference type="InParanoid" id="A0A6P9AAW6"/>
<feature type="region of interest" description="Disordered" evidence="2">
    <location>
        <begin position="441"/>
        <end position="514"/>
    </location>
</feature>
<dbReference type="PANTHER" id="PTHR11686:SF54">
    <property type="entry name" value="GLUTATHIONE HYDROLASE 7"/>
    <property type="match status" value="1"/>
</dbReference>
<feature type="region of interest" description="Disordered" evidence="2">
    <location>
        <begin position="1"/>
        <end position="29"/>
    </location>
</feature>
<gene>
    <name evidence="5" type="primary">LOC117653557</name>
</gene>
<sequence>MEGLRDSTAVTDSVSSTIPGPYINPERTESIPLKGKTASSNFFARCCQNCLGFADDDAGDGLKVIIITFFILSAAVTVALVAQIYHGDFQVVPHGSVATDSENCSKIGTDMLKKNGNAVDAAVASTLCMGVVNPHITGLGGGGFMLVYDHRRSAVLESLDFREVAPRSLSGPIHETVGANSVGVPGLVSGLFSVHKAHGNLPWLDVVKPAADIARSGFLVPKSLVAAQSHLLPRSGFNAMLHDLVDSLEAGQLLKLPALAETLDLIGNKGPDVFYNGSIAKEILAVTQGSSLTANDLSIYGPVQRESLHESFYGFDVIVPGAPSGGPLLLAALKSIYTLNLTGFVAEGSTPLLLLKQAQAIQQNYPDFFLESGDPDFSSAAPSGPTTFTPMPETVSSHVAAVDLNDLYVSVVSGHNSLFGSQILTGAGFVLNNALASFDSTDSDKPVNASPLNRPSIVSPPVGFSEDHPNPSASVTYDSQPAPEQRQQVSASPSSLETAPLQRPKRYDPGPRATVWGSSVANNALAGGKRPISLATPIIAVERGLICGRRLILGGSDASIAAQVLSQLVVLDENVTSSVEFPRVRFNSVGSTLSLEESYASHLSSAIRQRLADLGVQMQPQTAVNPSVNIIEKIGDTLASHSDSRGEGQSSRF</sequence>
<keyword evidence="3" id="KW-1133">Transmembrane helix</keyword>
<dbReference type="Gene3D" id="3.60.20.40">
    <property type="match status" value="1"/>
</dbReference>
<dbReference type="Proteomes" id="UP000515158">
    <property type="component" value="Unplaced"/>
</dbReference>
<keyword evidence="4" id="KW-1185">Reference proteome</keyword>
<dbReference type="RefSeq" id="XP_034255218.1">
    <property type="nucleotide sequence ID" value="XM_034399327.1"/>
</dbReference>
<feature type="compositionally biased region" description="Polar residues" evidence="2">
    <location>
        <begin position="485"/>
        <end position="497"/>
    </location>
</feature>
<reference evidence="5" key="1">
    <citation type="submission" date="2025-08" db="UniProtKB">
        <authorList>
            <consortium name="RefSeq"/>
        </authorList>
    </citation>
    <scope>IDENTIFICATION</scope>
    <source>
        <tissue evidence="5">Total insect</tissue>
    </source>
</reference>
<dbReference type="SUPFAM" id="SSF56235">
    <property type="entry name" value="N-terminal nucleophile aminohydrolases (Ntn hydrolases)"/>
    <property type="match status" value="2"/>
</dbReference>
<dbReference type="Pfam" id="PF01019">
    <property type="entry name" value="G_glu_transpept"/>
    <property type="match status" value="3"/>
</dbReference>
<evidence type="ECO:0000313" key="4">
    <source>
        <dbReference type="Proteomes" id="UP000515158"/>
    </source>
</evidence>
<organism evidence="5">
    <name type="scientific">Thrips palmi</name>
    <name type="common">Melon thrips</name>
    <dbReference type="NCBI Taxonomy" id="161013"/>
    <lineage>
        <taxon>Eukaryota</taxon>
        <taxon>Metazoa</taxon>
        <taxon>Ecdysozoa</taxon>
        <taxon>Arthropoda</taxon>
        <taxon>Hexapoda</taxon>
        <taxon>Insecta</taxon>
        <taxon>Pterygota</taxon>
        <taxon>Neoptera</taxon>
        <taxon>Paraneoptera</taxon>
        <taxon>Thysanoptera</taxon>
        <taxon>Terebrantia</taxon>
        <taxon>Thripoidea</taxon>
        <taxon>Thripidae</taxon>
        <taxon>Thrips</taxon>
    </lineage>
</organism>
<dbReference type="OrthoDB" id="9977870at2759"/>
<dbReference type="KEGG" id="tpal:117653557"/>
<dbReference type="GeneID" id="117653557"/>
<feature type="transmembrane region" description="Helical" evidence="3">
    <location>
        <begin position="64"/>
        <end position="85"/>
    </location>
</feature>
<dbReference type="AlphaFoldDB" id="A0A6P9AAW6"/>
<dbReference type="GO" id="GO:0036374">
    <property type="term" value="F:glutathione hydrolase activity"/>
    <property type="evidence" value="ECO:0007669"/>
    <property type="project" value="InterPro"/>
</dbReference>
<protein>
    <submittedName>
        <fullName evidence="5">Glutathione hydrolase 7-like</fullName>
    </submittedName>
</protein>
<dbReference type="InterPro" id="IPR029055">
    <property type="entry name" value="Ntn_hydrolases_N"/>
</dbReference>
<dbReference type="GO" id="GO:0005886">
    <property type="term" value="C:plasma membrane"/>
    <property type="evidence" value="ECO:0007669"/>
    <property type="project" value="TreeGrafter"/>
</dbReference>
<proteinExistence type="predicted"/>
<dbReference type="PRINTS" id="PR01210">
    <property type="entry name" value="GGTRANSPTASE"/>
</dbReference>
<dbReference type="PANTHER" id="PTHR11686">
    <property type="entry name" value="GAMMA GLUTAMYL TRANSPEPTIDASE"/>
    <property type="match status" value="1"/>
</dbReference>
<evidence type="ECO:0000313" key="5">
    <source>
        <dbReference type="RefSeq" id="XP_034255218.1"/>
    </source>
</evidence>
<feature type="binding site" evidence="1">
    <location>
        <position position="162"/>
    </location>
    <ligand>
        <name>L-glutamate</name>
        <dbReference type="ChEBI" id="CHEBI:29985"/>
    </ligand>
</feature>